<name>A0ABU9B267_9BACT</name>
<evidence type="ECO:0000313" key="1">
    <source>
        <dbReference type="EMBL" id="MEK7953299.1"/>
    </source>
</evidence>
<evidence type="ECO:0000313" key="2">
    <source>
        <dbReference type="Proteomes" id="UP001371305"/>
    </source>
</evidence>
<protein>
    <submittedName>
        <fullName evidence="1">Uncharacterized protein</fullName>
    </submittedName>
</protein>
<dbReference type="Proteomes" id="UP001371305">
    <property type="component" value="Unassembled WGS sequence"/>
</dbReference>
<organism evidence="1 2">
    <name type="scientific">Luteolibacter soli</name>
    <dbReference type="NCBI Taxonomy" id="3135280"/>
    <lineage>
        <taxon>Bacteria</taxon>
        <taxon>Pseudomonadati</taxon>
        <taxon>Verrucomicrobiota</taxon>
        <taxon>Verrucomicrobiia</taxon>
        <taxon>Verrucomicrobiales</taxon>
        <taxon>Verrucomicrobiaceae</taxon>
        <taxon>Luteolibacter</taxon>
    </lineage>
</organism>
<reference evidence="1 2" key="1">
    <citation type="submission" date="2024-04" db="EMBL/GenBank/DDBJ databases">
        <title>Luteolibacter sp. isolated from soil.</title>
        <authorList>
            <person name="An J."/>
        </authorList>
    </citation>
    <scope>NUCLEOTIDE SEQUENCE [LARGE SCALE GENOMIC DNA]</scope>
    <source>
        <strain evidence="1 2">Y139</strain>
    </source>
</reference>
<dbReference type="EMBL" id="JBBUKT010000010">
    <property type="protein sequence ID" value="MEK7953299.1"/>
    <property type="molecule type" value="Genomic_DNA"/>
</dbReference>
<accession>A0ABU9B267</accession>
<proteinExistence type="predicted"/>
<keyword evidence="2" id="KW-1185">Reference proteome</keyword>
<dbReference type="RefSeq" id="WP_341407064.1">
    <property type="nucleotide sequence ID" value="NZ_JBBUKT010000010.1"/>
</dbReference>
<sequence length="83" mass="9317">MMTSHLLKNGEVVGDLIPSDIHHLPLHREECWHDCTVVTNRRVEAARATDVFGIKTLAGVFPFCVTRSRIGVDGWDVEGKVLY</sequence>
<gene>
    <name evidence="1" type="ORF">WKV53_22485</name>
</gene>
<comment type="caution">
    <text evidence="1">The sequence shown here is derived from an EMBL/GenBank/DDBJ whole genome shotgun (WGS) entry which is preliminary data.</text>
</comment>